<name>A0A5J4VSB5_9EUKA</name>
<sequence length="175" mass="20882">MLRGRVQRRYGPFNNLASWKIEKLLDGWVPELDKRVCVAVLATFQRKSLLQPVRDTVAFMKILKFHLLPNTIFCEIRQCPDSLFSQLMKEQLVEKNEVGKQSRTLTDEKENELIMYLTMKWFGGQLFQLADMSRVLRTLFQLAVSRMFVYYFAKRHSDEIEIVRTPPREYRRMKL</sequence>
<reference evidence="1 2" key="1">
    <citation type="submission" date="2019-03" db="EMBL/GenBank/DDBJ databases">
        <title>Single cell metagenomics reveals metabolic interactions within the superorganism composed of flagellate Streblomastix strix and complex community of Bacteroidetes bacteria on its surface.</title>
        <authorList>
            <person name="Treitli S.C."/>
            <person name="Kolisko M."/>
            <person name="Husnik F."/>
            <person name="Keeling P."/>
            <person name="Hampl V."/>
        </authorList>
    </citation>
    <scope>NUCLEOTIDE SEQUENCE [LARGE SCALE GENOMIC DNA]</scope>
    <source>
        <strain evidence="1">ST1C</strain>
    </source>
</reference>
<accession>A0A5J4VSB5</accession>
<gene>
    <name evidence="1" type="ORF">EZS28_019024</name>
</gene>
<organism evidence="1 2">
    <name type="scientific">Streblomastix strix</name>
    <dbReference type="NCBI Taxonomy" id="222440"/>
    <lineage>
        <taxon>Eukaryota</taxon>
        <taxon>Metamonada</taxon>
        <taxon>Preaxostyla</taxon>
        <taxon>Oxymonadida</taxon>
        <taxon>Streblomastigidae</taxon>
        <taxon>Streblomastix</taxon>
    </lineage>
</organism>
<dbReference type="Proteomes" id="UP000324800">
    <property type="component" value="Unassembled WGS sequence"/>
</dbReference>
<feature type="non-terminal residue" evidence="1">
    <location>
        <position position="175"/>
    </location>
</feature>
<protein>
    <submittedName>
        <fullName evidence="1">Uncharacterized protein</fullName>
    </submittedName>
</protein>
<dbReference type="EMBL" id="SNRW01005261">
    <property type="protein sequence ID" value="KAA6385451.1"/>
    <property type="molecule type" value="Genomic_DNA"/>
</dbReference>
<evidence type="ECO:0000313" key="2">
    <source>
        <dbReference type="Proteomes" id="UP000324800"/>
    </source>
</evidence>
<evidence type="ECO:0000313" key="1">
    <source>
        <dbReference type="EMBL" id="KAA6385451.1"/>
    </source>
</evidence>
<dbReference type="AlphaFoldDB" id="A0A5J4VSB5"/>
<proteinExistence type="predicted"/>
<comment type="caution">
    <text evidence="1">The sequence shown here is derived from an EMBL/GenBank/DDBJ whole genome shotgun (WGS) entry which is preliminary data.</text>
</comment>